<evidence type="ECO:0000313" key="1">
    <source>
        <dbReference type="EMBL" id="KIO32006.1"/>
    </source>
</evidence>
<evidence type="ECO:0008006" key="3">
    <source>
        <dbReference type="Google" id="ProtNLM"/>
    </source>
</evidence>
<dbReference type="Proteomes" id="UP000054248">
    <property type="component" value="Unassembled WGS sequence"/>
</dbReference>
<reference evidence="2" key="2">
    <citation type="submission" date="2015-01" db="EMBL/GenBank/DDBJ databases">
        <title>Evolutionary Origins and Diversification of the Mycorrhizal Mutualists.</title>
        <authorList>
            <consortium name="DOE Joint Genome Institute"/>
            <consortium name="Mycorrhizal Genomics Consortium"/>
            <person name="Kohler A."/>
            <person name="Kuo A."/>
            <person name="Nagy L.G."/>
            <person name="Floudas D."/>
            <person name="Copeland A."/>
            <person name="Barry K.W."/>
            <person name="Cichocki N."/>
            <person name="Veneault-Fourrey C."/>
            <person name="LaButti K."/>
            <person name="Lindquist E.A."/>
            <person name="Lipzen A."/>
            <person name="Lundell T."/>
            <person name="Morin E."/>
            <person name="Murat C."/>
            <person name="Riley R."/>
            <person name="Ohm R."/>
            <person name="Sun H."/>
            <person name="Tunlid A."/>
            <person name="Henrissat B."/>
            <person name="Grigoriev I.V."/>
            <person name="Hibbett D.S."/>
            <person name="Martin F."/>
        </authorList>
    </citation>
    <scope>NUCLEOTIDE SEQUENCE [LARGE SCALE GENOMIC DNA]</scope>
    <source>
        <strain evidence="2">MUT 4182</strain>
    </source>
</reference>
<keyword evidence="2" id="KW-1185">Reference proteome</keyword>
<dbReference type="SUPFAM" id="SSF52047">
    <property type="entry name" value="RNI-like"/>
    <property type="match status" value="1"/>
</dbReference>
<proteinExistence type="predicted"/>
<sequence length="541" mass="60958">MTILRILDDSIATMERSLASSLTTVEAVRLLAQARKERNAQAPINQLPIELLATLFNAAVISPRFVPSDQSHLQRLGTIAKVCSRWSIIVKNTPSLWAVVEPKVSNETLFFLLEQSKKSPLTIMLGRGYNQNRDKGMSRALWAASSRITKKILPEIIRWQTVDVGVEKRHSIIRGLESPAPILEEFNFHLELPWTDGPVDLFRGEAPRLRQLRLSGLPLAWPQNQELFQNLTDLDMNRIWEHGPTLAELLNAIHASPRLQTLTLRDVVFSPNSVMTYPRPMVLKSLKKMSITVFSYLHSQIILSSIHAPALKTLIVVPNGLSASNDPYSFVDISIHHFATSIQACLNDARHLEIVLNLNSIDLRTVTDDPDSGSHFWIRLPHESNAESFDACLPRFIVDTPHNLPVRLQVEGFPLFSPEEFQGLFERLKWVTTIELRPWAMNAGVDELLHVMAFGWVDHGAKRWPFPRLISLRSHIWADPDLLIQLVKQRGGRGVQLDGDLAPCEELPGELPARIASFGMQRLHILLGEPQGDEIEKASGH</sequence>
<reference evidence="1 2" key="1">
    <citation type="submission" date="2014-04" db="EMBL/GenBank/DDBJ databases">
        <authorList>
            <consortium name="DOE Joint Genome Institute"/>
            <person name="Kuo A."/>
            <person name="Girlanda M."/>
            <person name="Perotto S."/>
            <person name="Kohler A."/>
            <person name="Nagy L.G."/>
            <person name="Floudas D."/>
            <person name="Copeland A."/>
            <person name="Barry K.W."/>
            <person name="Cichocki N."/>
            <person name="Veneault-Fourrey C."/>
            <person name="LaButti K."/>
            <person name="Lindquist E.A."/>
            <person name="Lipzen A."/>
            <person name="Lundell T."/>
            <person name="Morin E."/>
            <person name="Murat C."/>
            <person name="Sun H."/>
            <person name="Tunlid A."/>
            <person name="Henrissat B."/>
            <person name="Grigoriev I.V."/>
            <person name="Hibbett D.S."/>
            <person name="Martin F."/>
            <person name="Nordberg H.P."/>
            <person name="Cantor M.N."/>
            <person name="Hua S.X."/>
        </authorList>
    </citation>
    <scope>NUCLEOTIDE SEQUENCE [LARGE SCALE GENOMIC DNA]</scope>
    <source>
        <strain evidence="1 2">MUT 4182</strain>
    </source>
</reference>
<dbReference type="AlphaFoldDB" id="A0A0C3QSN3"/>
<dbReference type="STRING" id="1051891.A0A0C3QSN3"/>
<protein>
    <recommendedName>
        <fullName evidence="3">F-box domain-containing protein</fullName>
    </recommendedName>
</protein>
<dbReference type="EMBL" id="KN822958">
    <property type="protein sequence ID" value="KIO32006.1"/>
    <property type="molecule type" value="Genomic_DNA"/>
</dbReference>
<name>A0A0C3QSN3_9AGAM</name>
<dbReference type="OrthoDB" id="2692326at2759"/>
<evidence type="ECO:0000313" key="2">
    <source>
        <dbReference type="Proteomes" id="UP000054248"/>
    </source>
</evidence>
<dbReference type="HOGENOM" id="CLU_035171_0_0_1"/>
<gene>
    <name evidence="1" type="ORF">M407DRAFT_19031</name>
</gene>
<accession>A0A0C3QSN3</accession>
<organism evidence="1 2">
    <name type="scientific">Tulasnella calospora MUT 4182</name>
    <dbReference type="NCBI Taxonomy" id="1051891"/>
    <lineage>
        <taxon>Eukaryota</taxon>
        <taxon>Fungi</taxon>
        <taxon>Dikarya</taxon>
        <taxon>Basidiomycota</taxon>
        <taxon>Agaricomycotina</taxon>
        <taxon>Agaricomycetes</taxon>
        <taxon>Cantharellales</taxon>
        <taxon>Tulasnellaceae</taxon>
        <taxon>Tulasnella</taxon>
    </lineage>
</organism>